<dbReference type="Proteomes" id="UP000030672">
    <property type="component" value="Unassembled WGS sequence"/>
</dbReference>
<protein>
    <submittedName>
        <fullName evidence="2">Uncharacterized protein</fullName>
    </submittedName>
</protein>
<reference evidence="2 3" key="1">
    <citation type="journal article" date="2014" name="BMC Genomics">
        <title>Genome sequencing of four Aureobasidium pullulans varieties: biotechnological potential, stress tolerance, and description of new species.</title>
        <authorList>
            <person name="Gostin Ar C."/>
            <person name="Ohm R.A."/>
            <person name="Kogej T."/>
            <person name="Sonjak S."/>
            <person name="Turk M."/>
            <person name="Zajc J."/>
            <person name="Zalar P."/>
            <person name="Grube M."/>
            <person name="Sun H."/>
            <person name="Han J."/>
            <person name="Sharma A."/>
            <person name="Chiniquy J."/>
            <person name="Ngan C.Y."/>
            <person name="Lipzen A."/>
            <person name="Barry K."/>
            <person name="Grigoriev I.V."/>
            <person name="Gunde-Cimerman N."/>
        </authorList>
    </citation>
    <scope>NUCLEOTIDE SEQUENCE [LARGE SCALE GENOMIC DNA]</scope>
    <source>
        <strain evidence="2 3">CBS 110374</strain>
    </source>
</reference>
<accession>A0A074VUE6</accession>
<evidence type="ECO:0000313" key="3">
    <source>
        <dbReference type="Proteomes" id="UP000030672"/>
    </source>
</evidence>
<feature type="chain" id="PRO_5001702283" evidence="1">
    <location>
        <begin position="21"/>
        <end position="128"/>
    </location>
</feature>
<dbReference type="RefSeq" id="XP_040878380.1">
    <property type="nucleotide sequence ID" value="XM_041024917.1"/>
</dbReference>
<dbReference type="AlphaFoldDB" id="A0A074VUE6"/>
<name>A0A074VUE6_AURM1</name>
<proteinExistence type="predicted"/>
<evidence type="ECO:0000256" key="1">
    <source>
        <dbReference type="SAM" id="SignalP"/>
    </source>
</evidence>
<keyword evidence="3" id="KW-1185">Reference proteome</keyword>
<keyword evidence="1" id="KW-0732">Signal</keyword>
<dbReference type="HOGENOM" id="CLU_1959145_0_0_1"/>
<sequence length="128" mass="14438">MKISTFLTFCLGMGMQLATAAPINTTNTDITVGNPLSTNLTTTAVINSEHVKRDGINWEWWCDFWWEPICGGKPPASAFNAPFNETTGEFINVTTAEMFFELSKTNPIKRHQPSFWKVLHSRLSPQEE</sequence>
<organism evidence="2 3">
    <name type="scientific">Aureobasidium melanogenum (strain CBS 110374)</name>
    <name type="common">Aureobasidium pullulans var. melanogenum</name>
    <dbReference type="NCBI Taxonomy" id="1043003"/>
    <lineage>
        <taxon>Eukaryota</taxon>
        <taxon>Fungi</taxon>
        <taxon>Dikarya</taxon>
        <taxon>Ascomycota</taxon>
        <taxon>Pezizomycotina</taxon>
        <taxon>Dothideomycetes</taxon>
        <taxon>Dothideomycetidae</taxon>
        <taxon>Dothideales</taxon>
        <taxon>Saccotheciaceae</taxon>
        <taxon>Aureobasidium</taxon>
    </lineage>
</organism>
<gene>
    <name evidence="2" type="ORF">M437DRAFT_67306</name>
</gene>
<dbReference type="GeneID" id="63918290"/>
<dbReference type="EMBL" id="KL584838">
    <property type="protein sequence ID" value="KEQ61357.1"/>
    <property type="molecule type" value="Genomic_DNA"/>
</dbReference>
<evidence type="ECO:0000313" key="2">
    <source>
        <dbReference type="EMBL" id="KEQ61357.1"/>
    </source>
</evidence>
<feature type="signal peptide" evidence="1">
    <location>
        <begin position="1"/>
        <end position="20"/>
    </location>
</feature>